<name>D2R242_PIRSD</name>
<accession>D2R242</accession>
<gene>
    <name evidence="2" type="ordered locus">Psta_3999</name>
</gene>
<dbReference type="Proteomes" id="UP000001887">
    <property type="component" value="Chromosome"/>
</dbReference>
<dbReference type="EMBL" id="CP001848">
    <property type="protein sequence ID" value="ADB18653.1"/>
    <property type="molecule type" value="Genomic_DNA"/>
</dbReference>
<dbReference type="STRING" id="530564.Psta_3999"/>
<dbReference type="KEGG" id="psl:Psta_3999"/>
<evidence type="ECO:0000313" key="2">
    <source>
        <dbReference type="EMBL" id="ADB18653.1"/>
    </source>
</evidence>
<feature type="compositionally biased region" description="Low complexity" evidence="1">
    <location>
        <begin position="210"/>
        <end position="266"/>
    </location>
</feature>
<evidence type="ECO:0000313" key="3">
    <source>
        <dbReference type="Proteomes" id="UP000001887"/>
    </source>
</evidence>
<proteinExistence type="predicted"/>
<dbReference type="HOGENOM" id="CLU_1045280_0_0_0"/>
<sequence>MAVDRQGNDGAGVACGGATHRDRFRCRHALATQSLLQSVCNTRSHANARSVKQLRRIFTPFIPIPLNSFTPGKQAARKRLLVRPIHARDWIRYTSLSDLWTAISFSHEFREAPPVKGPYERLKYELRRLWQCPLCHRREWTTGAETTRFCTCPPAKGEPARSGPARATSMHLIEDGARRIDYSLVVPSSRQNRSNVQVVATPPLAPSPAEPVANEPAAAAIPQPITESSTTADSIASTSAAAETVKPADPISDAAAAADNPASASE</sequence>
<feature type="region of interest" description="Disordered" evidence="1">
    <location>
        <begin position="191"/>
        <end position="266"/>
    </location>
</feature>
<reference evidence="2 3" key="1">
    <citation type="journal article" date="2009" name="Stand. Genomic Sci.">
        <title>Complete genome sequence of Pirellula staleyi type strain (ATCC 27377).</title>
        <authorList>
            <person name="Clum A."/>
            <person name="Tindall B.J."/>
            <person name="Sikorski J."/>
            <person name="Ivanova N."/>
            <person name="Mavrommatis K."/>
            <person name="Lucas S."/>
            <person name="Glavina del Rio T."/>
            <person name="Nolan M."/>
            <person name="Chen F."/>
            <person name="Tice H."/>
            <person name="Pitluck S."/>
            <person name="Cheng J.F."/>
            <person name="Chertkov O."/>
            <person name="Brettin T."/>
            <person name="Han C."/>
            <person name="Detter J.C."/>
            <person name="Kuske C."/>
            <person name="Bruce D."/>
            <person name="Goodwin L."/>
            <person name="Ovchinikova G."/>
            <person name="Pati A."/>
            <person name="Mikhailova N."/>
            <person name="Chen A."/>
            <person name="Palaniappan K."/>
            <person name="Land M."/>
            <person name="Hauser L."/>
            <person name="Chang Y.J."/>
            <person name="Jeffries C.D."/>
            <person name="Chain P."/>
            <person name="Rohde M."/>
            <person name="Goker M."/>
            <person name="Bristow J."/>
            <person name="Eisen J.A."/>
            <person name="Markowitz V."/>
            <person name="Hugenholtz P."/>
            <person name="Kyrpides N.C."/>
            <person name="Klenk H.P."/>
            <person name="Lapidus A."/>
        </authorList>
    </citation>
    <scope>NUCLEOTIDE SEQUENCE [LARGE SCALE GENOMIC DNA]</scope>
    <source>
        <strain evidence="3">ATCC 27377 / DSM 6068 / ICPB 4128</strain>
    </source>
</reference>
<keyword evidence="3" id="KW-1185">Reference proteome</keyword>
<evidence type="ECO:0000256" key="1">
    <source>
        <dbReference type="SAM" id="MobiDB-lite"/>
    </source>
</evidence>
<protein>
    <submittedName>
        <fullName evidence="2">Uncharacterized protein</fullName>
    </submittedName>
</protein>
<organism evidence="2 3">
    <name type="scientific">Pirellula staleyi (strain ATCC 27377 / DSM 6068 / ICPB 4128)</name>
    <name type="common">Pirella staleyi</name>
    <dbReference type="NCBI Taxonomy" id="530564"/>
    <lineage>
        <taxon>Bacteria</taxon>
        <taxon>Pseudomonadati</taxon>
        <taxon>Planctomycetota</taxon>
        <taxon>Planctomycetia</taxon>
        <taxon>Pirellulales</taxon>
        <taxon>Pirellulaceae</taxon>
        <taxon>Pirellula</taxon>
    </lineage>
</organism>
<dbReference type="AlphaFoldDB" id="D2R242"/>